<feature type="compositionally biased region" description="Basic residues" evidence="6">
    <location>
        <begin position="42"/>
        <end position="59"/>
    </location>
</feature>
<feature type="transmembrane region" description="Helical" evidence="7">
    <location>
        <begin position="413"/>
        <end position="432"/>
    </location>
</feature>
<feature type="transmembrane region" description="Helical" evidence="7">
    <location>
        <begin position="253"/>
        <end position="276"/>
    </location>
</feature>
<dbReference type="Pfam" id="PF01943">
    <property type="entry name" value="Polysacc_synt"/>
    <property type="match status" value="1"/>
</dbReference>
<comment type="subcellular location">
    <subcellularLocation>
        <location evidence="1">Cell membrane</location>
        <topology evidence="1">Multi-pass membrane protein</topology>
    </subcellularLocation>
</comment>
<dbReference type="GeneID" id="88848489"/>
<dbReference type="RefSeq" id="WP_232619870.1">
    <property type="nucleotide sequence ID" value="NZ_AP019367.1"/>
</dbReference>
<feature type="transmembrane region" description="Helical" evidence="7">
    <location>
        <begin position="469"/>
        <end position="490"/>
    </location>
</feature>
<sequence>MDNPFKRSAGTRAQGAGRRHERGEARREMLEAERPAGERQARRQRQAAPRRPRHPKRPSRLGMLVGNWWNRLIGAVYSGSLSSQTEQYAAHNTTRDYIWNSVGLGAWGVVFPVLSVVTTQLVGVEQAGRFSMAFVTGTLLLFIANYGVRTFQVSDLSERHSFADYQANRVLTCIVMMLVGILYCQLRGYDPQMFTLCMGMFAYRAVDGLADVYEGRLQQMDKLYLAGISQAIRSAAVIIAYCALILITRSIGAAGVAMAVASVASFVLLTLPLTYFETPKSAKLSIAGVRDLFVQCFPLFVALFLYNLIDNMPKFAMEGALSYDNQLYFNALFSPAHIIIMVIGFIYKPQLMRLAEIWADPKRRGRFDLIVLAVLAIIVALTGGVAVVMGTVGIPVMSFLYGVDFEQFRGLCYVMVATGGVCAAIDFLYQIITVLRRQKAVTRVYLLTLGFSLFIPPLLIGFTGLTGAVLGYLIVMCILLVLLVTEYLSIHAELSETLKSYRKSSARESAE</sequence>
<feature type="transmembrane region" description="Helical" evidence="7">
    <location>
        <begin position="97"/>
        <end position="118"/>
    </location>
</feature>
<dbReference type="GO" id="GO:0005886">
    <property type="term" value="C:plasma membrane"/>
    <property type="evidence" value="ECO:0007669"/>
    <property type="project" value="UniProtKB-SubCell"/>
</dbReference>
<evidence type="ECO:0000313" key="8">
    <source>
        <dbReference type="EMBL" id="BBH49758.1"/>
    </source>
</evidence>
<evidence type="ECO:0008006" key="10">
    <source>
        <dbReference type="Google" id="ProtNLM"/>
    </source>
</evidence>
<feature type="transmembrane region" description="Helical" evidence="7">
    <location>
        <begin position="168"/>
        <end position="186"/>
    </location>
</feature>
<evidence type="ECO:0000256" key="7">
    <source>
        <dbReference type="SAM" id="Phobius"/>
    </source>
</evidence>
<proteinExistence type="predicted"/>
<evidence type="ECO:0000256" key="1">
    <source>
        <dbReference type="ARBA" id="ARBA00004651"/>
    </source>
</evidence>
<dbReference type="EMBL" id="AP019367">
    <property type="protein sequence ID" value="BBH49758.1"/>
    <property type="molecule type" value="Genomic_DNA"/>
</dbReference>
<accession>A0A3G9JWG2</accession>
<evidence type="ECO:0000256" key="5">
    <source>
        <dbReference type="ARBA" id="ARBA00023136"/>
    </source>
</evidence>
<keyword evidence="4 7" id="KW-1133">Transmembrane helix</keyword>
<keyword evidence="3 7" id="KW-0812">Transmembrane</keyword>
<feature type="compositionally biased region" description="Basic and acidic residues" evidence="6">
    <location>
        <begin position="21"/>
        <end position="41"/>
    </location>
</feature>
<name>A0A3G9JWG2_9ACTN</name>
<protein>
    <recommendedName>
        <fullName evidence="10">Polysaccharide biosynthesis protein</fullName>
    </recommendedName>
</protein>
<organism evidence="8 9">
    <name type="scientific">Parolsenella catena</name>
    <dbReference type="NCBI Taxonomy" id="2003188"/>
    <lineage>
        <taxon>Bacteria</taxon>
        <taxon>Bacillati</taxon>
        <taxon>Actinomycetota</taxon>
        <taxon>Coriobacteriia</taxon>
        <taxon>Coriobacteriales</taxon>
        <taxon>Atopobiaceae</taxon>
        <taxon>Parolsenella</taxon>
    </lineage>
</organism>
<evidence type="ECO:0000256" key="6">
    <source>
        <dbReference type="SAM" id="MobiDB-lite"/>
    </source>
</evidence>
<feature type="transmembrane region" description="Helical" evidence="7">
    <location>
        <begin position="327"/>
        <end position="347"/>
    </location>
</feature>
<reference evidence="9" key="1">
    <citation type="submission" date="2018-11" db="EMBL/GenBank/DDBJ databases">
        <title>Comparative genomics of Parolsenella catena and Libanicoccus massiliensis: Reclassification of Libanicoccus massiliensis as Parolsenella massiliensis comb. nov.</title>
        <authorList>
            <person name="Sakamoto M."/>
            <person name="Ikeyama N."/>
            <person name="Murakami T."/>
            <person name="Mori H."/>
            <person name="Yuki M."/>
            <person name="Ohkuma M."/>
        </authorList>
    </citation>
    <scope>NUCLEOTIDE SEQUENCE [LARGE SCALE GENOMIC DNA]</scope>
    <source>
        <strain evidence="9">JCM 31932</strain>
    </source>
</reference>
<feature type="transmembrane region" description="Helical" evidence="7">
    <location>
        <begin position="223"/>
        <end position="247"/>
    </location>
</feature>
<evidence type="ECO:0000313" key="9">
    <source>
        <dbReference type="Proteomes" id="UP000273154"/>
    </source>
</evidence>
<dbReference type="KEGG" id="pcat:Pcatena_03450"/>
<gene>
    <name evidence="8" type="ORF">Pcatena_03450</name>
</gene>
<dbReference type="PANTHER" id="PTHR30250:SF11">
    <property type="entry name" value="O-ANTIGEN TRANSPORTER-RELATED"/>
    <property type="match status" value="1"/>
</dbReference>
<keyword evidence="5 7" id="KW-0472">Membrane</keyword>
<dbReference type="PANTHER" id="PTHR30250">
    <property type="entry name" value="PST FAMILY PREDICTED COLANIC ACID TRANSPORTER"/>
    <property type="match status" value="1"/>
</dbReference>
<evidence type="ECO:0000256" key="2">
    <source>
        <dbReference type="ARBA" id="ARBA00022475"/>
    </source>
</evidence>
<feature type="transmembrane region" description="Helical" evidence="7">
    <location>
        <begin position="368"/>
        <end position="401"/>
    </location>
</feature>
<keyword evidence="9" id="KW-1185">Reference proteome</keyword>
<dbReference type="InterPro" id="IPR002797">
    <property type="entry name" value="Polysacc_synth"/>
</dbReference>
<dbReference type="Proteomes" id="UP000273154">
    <property type="component" value="Chromosome"/>
</dbReference>
<dbReference type="AlphaFoldDB" id="A0A3G9JWG2"/>
<feature type="transmembrane region" description="Helical" evidence="7">
    <location>
        <begin position="130"/>
        <end position="148"/>
    </location>
</feature>
<evidence type="ECO:0000256" key="4">
    <source>
        <dbReference type="ARBA" id="ARBA00022989"/>
    </source>
</evidence>
<evidence type="ECO:0000256" key="3">
    <source>
        <dbReference type="ARBA" id="ARBA00022692"/>
    </source>
</evidence>
<dbReference type="InterPro" id="IPR050833">
    <property type="entry name" value="Poly_Biosynth_Transport"/>
</dbReference>
<feature type="transmembrane region" description="Helical" evidence="7">
    <location>
        <begin position="444"/>
        <end position="463"/>
    </location>
</feature>
<keyword evidence="2" id="KW-1003">Cell membrane</keyword>
<feature type="region of interest" description="Disordered" evidence="6">
    <location>
        <begin position="1"/>
        <end position="59"/>
    </location>
</feature>